<feature type="region of interest" description="Disordered" evidence="13">
    <location>
        <begin position="161"/>
        <end position="206"/>
    </location>
</feature>
<keyword evidence="4" id="KW-0808">Transferase</keyword>
<evidence type="ECO:0000256" key="9">
    <source>
        <dbReference type="ARBA" id="ARBA00022833"/>
    </source>
</evidence>
<proteinExistence type="inferred from homology"/>
<evidence type="ECO:0000256" key="11">
    <source>
        <dbReference type="ARBA" id="ARBA00025721"/>
    </source>
</evidence>
<evidence type="ECO:0000256" key="13">
    <source>
        <dbReference type="SAM" id="MobiDB-lite"/>
    </source>
</evidence>
<comment type="caution">
    <text evidence="15">The sequence shown here is derived from an EMBL/GenBank/DDBJ whole genome shotgun (WGS) entry which is preliminary data.</text>
</comment>
<evidence type="ECO:0000256" key="3">
    <source>
        <dbReference type="ARBA" id="ARBA00012483"/>
    </source>
</evidence>
<keyword evidence="6" id="KW-0479">Metal-binding</keyword>
<evidence type="ECO:0000256" key="8">
    <source>
        <dbReference type="ARBA" id="ARBA00022786"/>
    </source>
</evidence>
<feature type="domain" description="RING-type" evidence="14">
    <location>
        <begin position="107"/>
        <end position="146"/>
    </location>
</feature>
<organism evidence="15 16">
    <name type="scientific">Chara braunii</name>
    <name type="common">Braun's stonewort</name>
    <dbReference type="NCBI Taxonomy" id="69332"/>
    <lineage>
        <taxon>Eukaryota</taxon>
        <taxon>Viridiplantae</taxon>
        <taxon>Streptophyta</taxon>
        <taxon>Charophyceae</taxon>
        <taxon>Charales</taxon>
        <taxon>Characeae</taxon>
        <taxon>Chara</taxon>
    </lineage>
</organism>
<dbReference type="PANTHER" id="PTHR22996:SF0">
    <property type="entry name" value="RE60872P-RELATED"/>
    <property type="match status" value="1"/>
</dbReference>
<evidence type="ECO:0000313" key="15">
    <source>
        <dbReference type="EMBL" id="GBG71540.1"/>
    </source>
</evidence>
<keyword evidence="16" id="KW-1185">Reference proteome</keyword>
<dbReference type="InterPro" id="IPR013083">
    <property type="entry name" value="Znf_RING/FYVE/PHD"/>
</dbReference>
<dbReference type="AlphaFoldDB" id="A0A388KNA2"/>
<dbReference type="Gene3D" id="3.30.40.10">
    <property type="entry name" value="Zinc/RING finger domain, C3HC4 (zinc finger)"/>
    <property type="match status" value="1"/>
</dbReference>
<dbReference type="InterPro" id="IPR045195">
    <property type="entry name" value="LOG2-like_mRING_C3HC5"/>
</dbReference>
<evidence type="ECO:0000256" key="10">
    <source>
        <dbReference type="ARBA" id="ARBA00023288"/>
    </source>
</evidence>
<evidence type="ECO:0000259" key="14">
    <source>
        <dbReference type="PROSITE" id="PS50089"/>
    </source>
</evidence>
<dbReference type="OrthoDB" id="1711136at2759"/>
<evidence type="ECO:0000256" key="7">
    <source>
        <dbReference type="ARBA" id="ARBA00022771"/>
    </source>
</evidence>
<evidence type="ECO:0000256" key="1">
    <source>
        <dbReference type="ARBA" id="ARBA00000900"/>
    </source>
</evidence>
<sequence length="206" mass="22638">MLKFMDKELSKESDGVYPLIVRLETVPKNPPPDAPSRENAPPGEMLPKWVQAQTTYAVIEKRGDTWGARVLKQKLWVSGQVYELQEIYGIDNGGGGGEETGDTGKECVICLSEPRDTTVLPCRHMCMCVKCADQLRHQTNRCPICRCVVESLLEINVNDRQDASAPESQLNAQEDPAGSRGKDQSPQERALHGAATCSSSGLPQKQ</sequence>
<comment type="pathway">
    <text evidence="2">Protein modification; protein ubiquitination.</text>
</comment>
<evidence type="ECO:0000256" key="12">
    <source>
        <dbReference type="PROSITE-ProRule" id="PRU00175"/>
    </source>
</evidence>
<dbReference type="InterPro" id="IPR045194">
    <property type="entry name" value="MGRN1/RNF157-like"/>
</dbReference>
<dbReference type="STRING" id="69332.A0A388KNA2"/>
<dbReference type="InterPro" id="IPR058981">
    <property type="entry name" value="MGRN1/RNF157-like_N"/>
</dbReference>
<gene>
    <name evidence="15" type="ORF">CBR_g8958</name>
</gene>
<evidence type="ECO:0000256" key="6">
    <source>
        <dbReference type="ARBA" id="ARBA00022723"/>
    </source>
</evidence>
<keyword evidence="5" id="KW-0519">Myristate</keyword>
<feature type="compositionally biased region" description="Polar residues" evidence="13">
    <location>
        <begin position="196"/>
        <end position="206"/>
    </location>
</feature>
<feature type="region of interest" description="Disordered" evidence="13">
    <location>
        <begin position="26"/>
        <end position="45"/>
    </location>
</feature>
<evidence type="ECO:0000256" key="5">
    <source>
        <dbReference type="ARBA" id="ARBA00022707"/>
    </source>
</evidence>
<accession>A0A388KNA2</accession>
<dbReference type="PANTHER" id="PTHR22996">
    <property type="entry name" value="MAHOGUNIN"/>
    <property type="match status" value="1"/>
</dbReference>
<dbReference type="Proteomes" id="UP000265515">
    <property type="component" value="Unassembled WGS sequence"/>
</dbReference>
<comment type="similarity">
    <text evidence="11">Belongs to the RING-type zinc finger family. LOG2 subfamily.</text>
</comment>
<name>A0A388KNA2_CHABU</name>
<keyword evidence="8" id="KW-0833">Ubl conjugation pathway</keyword>
<keyword evidence="10" id="KW-0449">Lipoprotein</keyword>
<dbReference type="CDD" id="cd16789">
    <property type="entry name" value="mRING-HC-C3HC5_MGRN1-like"/>
    <property type="match status" value="1"/>
</dbReference>
<evidence type="ECO:0000313" key="16">
    <source>
        <dbReference type="Proteomes" id="UP000265515"/>
    </source>
</evidence>
<dbReference type="Pfam" id="PF26192">
    <property type="entry name" value="RNF157-like_N"/>
    <property type="match status" value="1"/>
</dbReference>
<evidence type="ECO:0000256" key="4">
    <source>
        <dbReference type="ARBA" id="ARBA00022679"/>
    </source>
</evidence>
<dbReference type="Pfam" id="PF13920">
    <property type="entry name" value="zf-C3HC4_3"/>
    <property type="match status" value="1"/>
</dbReference>
<dbReference type="GO" id="GO:0061630">
    <property type="term" value="F:ubiquitin protein ligase activity"/>
    <property type="evidence" value="ECO:0007669"/>
    <property type="project" value="UniProtKB-EC"/>
</dbReference>
<dbReference type="GO" id="GO:0016567">
    <property type="term" value="P:protein ubiquitination"/>
    <property type="evidence" value="ECO:0007669"/>
    <property type="project" value="TreeGrafter"/>
</dbReference>
<dbReference type="GO" id="GO:0008270">
    <property type="term" value="F:zinc ion binding"/>
    <property type="evidence" value="ECO:0007669"/>
    <property type="project" value="UniProtKB-KW"/>
</dbReference>
<dbReference type="InterPro" id="IPR001841">
    <property type="entry name" value="Znf_RING"/>
</dbReference>
<dbReference type="EMBL" id="BFEA01000148">
    <property type="protein sequence ID" value="GBG71540.1"/>
    <property type="molecule type" value="Genomic_DNA"/>
</dbReference>
<dbReference type="SUPFAM" id="SSF57850">
    <property type="entry name" value="RING/U-box"/>
    <property type="match status" value="1"/>
</dbReference>
<dbReference type="EC" id="2.3.2.27" evidence="3"/>
<keyword evidence="9" id="KW-0862">Zinc</keyword>
<dbReference type="SMART" id="SM00184">
    <property type="entry name" value="RING"/>
    <property type="match status" value="1"/>
</dbReference>
<keyword evidence="7 12" id="KW-0863">Zinc-finger</keyword>
<evidence type="ECO:0000256" key="2">
    <source>
        <dbReference type="ARBA" id="ARBA00004906"/>
    </source>
</evidence>
<protein>
    <recommendedName>
        <fullName evidence="3">RING-type E3 ubiquitin transferase</fullName>
        <ecNumber evidence="3">2.3.2.27</ecNumber>
    </recommendedName>
</protein>
<comment type="catalytic activity">
    <reaction evidence="1">
        <text>S-ubiquitinyl-[E2 ubiquitin-conjugating enzyme]-L-cysteine + [acceptor protein]-L-lysine = [E2 ubiquitin-conjugating enzyme]-L-cysteine + N(6)-ubiquitinyl-[acceptor protein]-L-lysine.</text>
        <dbReference type="EC" id="2.3.2.27"/>
    </reaction>
</comment>
<dbReference type="PROSITE" id="PS50089">
    <property type="entry name" value="ZF_RING_2"/>
    <property type="match status" value="1"/>
</dbReference>
<dbReference type="Gramene" id="GBG71540">
    <property type="protein sequence ID" value="GBG71540"/>
    <property type="gene ID" value="CBR_g8958"/>
</dbReference>
<reference evidence="15 16" key="1">
    <citation type="journal article" date="2018" name="Cell">
        <title>The Chara Genome: Secondary Complexity and Implications for Plant Terrestrialization.</title>
        <authorList>
            <person name="Nishiyama T."/>
            <person name="Sakayama H."/>
            <person name="Vries J.D."/>
            <person name="Buschmann H."/>
            <person name="Saint-Marcoux D."/>
            <person name="Ullrich K.K."/>
            <person name="Haas F.B."/>
            <person name="Vanderstraeten L."/>
            <person name="Becker D."/>
            <person name="Lang D."/>
            <person name="Vosolsobe S."/>
            <person name="Rombauts S."/>
            <person name="Wilhelmsson P.K.I."/>
            <person name="Janitza P."/>
            <person name="Kern R."/>
            <person name="Heyl A."/>
            <person name="Rumpler F."/>
            <person name="Villalobos L.I.A.C."/>
            <person name="Clay J.M."/>
            <person name="Skokan R."/>
            <person name="Toyoda A."/>
            <person name="Suzuki Y."/>
            <person name="Kagoshima H."/>
            <person name="Schijlen E."/>
            <person name="Tajeshwar N."/>
            <person name="Catarino B."/>
            <person name="Hetherington A.J."/>
            <person name="Saltykova A."/>
            <person name="Bonnot C."/>
            <person name="Breuninger H."/>
            <person name="Symeonidi A."/>
            <person name="Radhakrishnan G.V."/>
            <person name="Van Nieuwerburgh F."/>
            <person name="Deforce D."/>
            <person name="Chang C."/>
            <person name="Karol K.G."/>
            <person name="Hedrich R."/>
            <person name="Ulvskov P."/>
            <person name="Glockner G."/>
            <person name="Delwiche C.F."/>
            <person name="Petrasek J."/>
            <person name="Van de Peer Y."/>
            <person name="Friml J."/>
            <person name="Beilby M."/>
            <person name="Dolan L."/>
            <person name="Kohara Y."/>
            <person name="Sugano S."/>
            <person name="Fujiyama A."/>
            <person name="Delaux P.-M."/>
            <person name="Quint M."/>
            <person name="TheiBen G."/>
            <person name="Hagemann M."/>
            <person name="Harholt J."/>
            <person name="Dunand C."/>
            <person name="Zachgo S."/>
            <person name="Langdale J."/>
            <person name="Maumus F."/>
            <person name="Straeten D.V.D."/>
            <person name="Gould S.B."/>
            <person name="Rensing S.A."/>
        </authorList>
    </citation>
    <scope>NUCLEOTIDE SEQUENCE [LARGE SCALE GENOMIC DNA]</scope>
    <source>
        <strain evidence="15 16">S276</strain>
    </source>
</reference>
<dbReference type="FunFam" id="3.30.40.10:FF:000115">
    <property type="entry name" value="probable E3 ubiquitin-protein ligase LOG2"/>
    <property type="match status" value="1"/>
</dbReference>
<feature type="compositionally biased region" description="Basic and acidic residues" evidence="13">
    <location>
        <begin position="180"/>
        <end position="191"/>
    </location>
</feature>